<evidence type="ECO:0000256" key="3">
    <source>
        <dbReference type="ARBA" id="ARBA00022729"/>
    </source>
</evidence>
<reference evidence="9 10" key="1">
    <citation type="submission" date="2015-08" db="EMBL/GenBank/DDBJ databases">
        <title>Genome sequence of Streptococcus phocae subsp. phocae ATCC 51973T isolated from liver specimen obtained from seal.</title>
        <authorList>
            <person name="Avendano-Herrera R."/>
        </authorList>
    </citation>
    <scope>NUCLEOTIDE SEQUENCE [LARGE SCALE GENOMIC DNA]</scope>
    <source>
        <strain evidence="9 10">ATCC 51973</strain>
    </source>
</reference>
<dbReference type="AlphaFoldDB" id="A0A0P6S6W6"/>
<evidence type="ECO:0000313" key="10">
    <source>
        <dbReference type="Proteomes" id="UP000049578"/>
    </source>
</evidence>
<gene>
    <name evidence="9" type="ORF">AKK44_02140</name>
</gene>
<keyword evidence="6" id="KW-0472">Membrane</keyword>
<comment type="caution">
    <text evidence="9">The sequence shown here is derived from an EMBL/GenBank/DDBJ whole genome shotgun (WGS) entry which is preliminary data.</text>
</comment>
<feature type="chain" id="PRO_5039353701" description="Gram-positive cocci surface proteins LPxTG domain-containing protein" evidence="7">
    <location>
        <begin position="24"/>
        <end position="507"/>
    </location>
</feature>
<dbReference type="SUPFAM" id="SSF49373">
    <property type="entry name" value="Invasin/intimin cell-adhesion fragments"/>
    <property type="match status" value="1"/>
</dbReference>
<dbReference type="NCBIfam" id="TIGR01167">
    <property type="entry name" value="LPXTG_anchor"/>
    <property type="match status" value="1"/>
</dbReference>
<feature type="signal peptide" evidence="7">
    <location>
        <begin position="1"/>
        <end position="23"/>
    </location>
</feature>
<evidence type="ECO:0000313" key="9">
    <source>
        <dbReference type="EMBL" id="KPJ22954.1"/>
    </source>
</evidence>
<feature type="region of interest" description="Disordered" evidence="5">
    <location>
        <begin position="413"/>
        <end position="475"/>
    </location>
</feature>
<dbReference type="Proteomes" id="UP000049578">
    <property type="component" value="Unassembled WGS sequence"/>
</dbReference>
<keyword evidence="1" id="KW-0134">Cell wall</keyword>
<sequence>MKSYTKLSTSLLAATALSGMVLVSDLTTTTVKAHSAETAAVSKPSESFTFVATILDNQGNTLRDKTVTLTDITNASKEVIQTKTSDAKGQAIFSHLPTNRSLSVAVDGHAKGHTIRTSEANTTMAASFTAEGVGEGEPSYTQTPLDVSVYNQDGEPIADKEVTLKAPNGTLIETLKTNQDGLARFTNQLMDGTFYQYFVDGKKMGQTVPGFSASAFLEVSKETHTHQHHHDSHGEASHGHFTFTATVLDQNDQGISGKKVTLFDVTDGHPHEITSGQTNEEGKILFENLPLARNISVFVDGESQGYTFRTDQKDQNKAAAFYSKGQGAGASDYTKKPLIITVVDENGNALAGQLVTLTNKLGKVVAEIKTDDHGRASFTDKLMDGTFYDFAVNHIKMHAVTPGNDISAALETSQISHESKHDHVADKMTKETQKDQSANTSKNADDTHKMDSHKQHTDNGQKATAPKLSKGLPQTGEHGATILTVVGFVILGLASIIGLAKKKDIKS</sequence>
<protein>
    <recommendedName>
        <fullName evidence="8">Gram-positive cocci surface proteins LPxTG domain-containing protein</fullName>
    </recommendedName>
</protein>
<keyword evidence="10" id="KW-1185">Reference proteome</keyword>
<dbReference type="InterPro" id="IPR019931">
    <property type="entry name" value="LPXTG_anchor"/>
</dbReference>
<accession>A0A0P6S6W6</accession>
<evidence type="ECO:0000256" key="6">
    <source>
        <dbReference type="SAM" id="Phobius"/>
    </source>
</evidence>
<dbReference type="PATRIC" id="fig|119224.3.peg.1623"/>
<dbReference type="Gene3D" id="2.60.40.10">
    <property type="entry name" value="Immunoglobulins"/>
    <property type="match status" value="3"/>
</dbReference>
<dbReference type="STRING" id="119224.AKK44_02140"/>
<keyword evidence="6" id="KW-1133">Transmembrane helix</keyword>
<dbReference type="Pfam" id="PF00746">
    <property type="entry name" value="Gram_pos_anchor"/>
    <property type="match status" value="1"/>
</dbReference>
<evidence type="ECO:0000256" key="1">
    <source>
        <dbReference type="ARBA" id="ARBA00022512"/>
    </source>
</evidence>
<keyword evidence="2" id="KW-0964">Secreted</keyword>
<dbReference type="PROSITE" id="PS50847">
    <property type="entry name" value="GRAM_POS_ANCHORING"/>
    <property type="match status" value="1"/>
</dbReference>
<feature type="compositionally biased region" description="Basic and acidic residues" evidence="5">
    <location>
        <begin position="417"/>
        <end position="434"/>
    </location>
</feature>
<evidence type="ECO:0000256" key="5">
    <source>
        <dbReference type="SAM" id="MobiDB-lite"/>
    </source>
</evidence>
<dbReference type="RefSeq" id="WP_054278314.1">
    <property type="nucleotide sequence ID" value="NZ_LHQM01000007.1"/>
</dbReference>
<organism evidence="9 10">
    <name type="scientific">Streptococcus phocae</name>
    <dbReference type="NCBI Taxonomy" id="119224"/>
    <lineage>
        <taxon>Bacteria</taxon>
        <taxon>Bacillati</taxon>
        <taxon>Bacillota</taxon>
        <taxon>Bacilli</taxon>
        <taxon>Lactobacillales</taxon>
        <taxon>Streptococcaceae</taxon>
        <taxon>Streptococcus</taxon>
    </lineage>
</organism>
<keyword evidence="6" id="KW-0812">Transmembrane</keyword>
<feature type="domain" description="Gram-positive cocci surface proteins LPxTG" evidence="8">
    <location>
        <begin position="472"/>
        <end position="507"/>
    </location>
</feature>
<evidence type="ECO:0000259" key="8">
    <source>
        <dbReference type="PROSITE" id="PS50847"/>
    </source>
</evidence>
<dbReference type="InterPro" id="IPR008964">
    <property type="entry name" value="Invasin/intimin_cell_adhesion"/>
</dbReference>
<name>A0A0P6S6W6_9STRE</name>
<proteinExistence type="predicted"/>
<keyword evidence="3 7" id="KW-0732">Signal</keyword>
<feature type="compositionally biased region" description="Basic and acidic residues" evidence="5">
    <location>
        <begin position="443"/>
        <end position="459"/>
    </location>
</feature>
<evidence type="ECO:0000256" key="2">
    <source>
        <dbReference type="ARBA" id="ARBA00022525"/>
    </source>
</evidence>
<evidence type="ECO:0000256" key="7">
    <source>
        <dbReference type="SAM" id="SignalP"/>
    </source>
</evidence>
<feature type="transmembrane region" description="Helical" evidence="6">
    <location>
        <begin position="479"/>
        <end position="500"/>
    </location>
</feature>
<dbReference type="EMBL" id="LHQM01000007">
    <property type="protein sequence ID" value="KPJ22954.1"/>
    <property type="molecule type" value="Genomic_DNA"/>
</dbReference>
<keyword evidence="4" id="KW-0572">Peptidoglycan-anchor</keyword>
<evidence type="ECO:0000256" key="4">
    <source>
        <dbReference type="ARBA" id="ARBA00023088"/>
    </source>
</evidence>
<dbReference type="InterPro" id="IPR013783">
    <property type="entry name" value="Ig-like_fold"/>
</dbReference>